<keyword evidence="1" id="KW-0694">RNA-binding</keyword>
<comment type="caution">
    <text evidence="5">The sequence shown here is derived from an EMBL/GenBank/DDBJ whole genome shotgun (WGS) entry which is preliminary data.</text>
</comment>
<keyword evidence="3" id="KW-1133">Transmembrane helix</keyword>
<dbReference type="PANTHER" id="PTHR22948">
    <property type="entry name" value="TUDOR DOMAIN CONTAINING PROTEIN"/>
    <property type="match status" value="1"/>
</dbReference>
<evidence type="ECO:0000256" key="2">
    <source>
        <dbReference type="SAM" id="MobiDB-lite"/>
    </source>
</evidence>
<organism evidence="5 6">
    <name type="scientific">Dimorphilus gyrociliatus</name>
    <dbReference type="NCBI Taxonomy" id="2664684"/>
    <lineage>
        <taxon>Eukaryota</taxon>
        <taxon>Metazoa</taxon>
        <taxon>Spiralia</taxon>
        <taxon>Lophotrochozoa</taxon>
        <taxon>Annelida</taxon>
        <taxon>Polychaeta</taxon>
        <taxon>Polychaeta incertae sedis</taxon>
        <taxon>Dinophilidae</taxon>
        <taxon>Dimorphilus</taxon>
    </lineage>
</organism>
<feature type="compositionally biased region" description="Low complexity" evidence="2">
    <location>
        <begin position="341"/>
        <end position="353"/>
    </location>
</feature>
<feature type="compositionally biased region" description="Basic and acidic residues" evidence="2">
    <location>
        <begin position="113"/>
        <end position="126"/>
    </location>
</feature>
<feature type="compositionally biased region" description="Polar residues" evidence="2">
    <location>
        <begin position="70"/>
        <end position="87"/>
    </location>
</feature>
<evidence type="ECO:0000313" key="5">
    <source>
        <dbReference type="EMBL" id="CAD5120899.1"/>
    </source>
</evidence>
<dbReference type="InterPro" id="IPR002999">
    <property type="entry name" value="Tudor"/>
</dbReference>
<evidence type="ECO:0000256" key="3">
    <source>
        <dbReference type="SAM" id="Phobius"/>
    </source>
</evidence>
<keyword evidence="3" id="KW-0472">Membrane</keyword>
<dbReference type="GO" id="GO:0003723">
    <property type="term" value="F:RNA binding"/>
    <property type="evidence" value="ECO:0007669"/>
    <property type="project" value="UniProtKB-UniRule"/>
</dbReference>
<dbReference type="Pfam" id="PF00013">
    <property type="entry name" value="KH_1"/>
    <property type="match status" value="1"/>
</dbReference>
<dbReference type="Pfam" id="PF00567">
    <property type="entry name" value="TUDOR"/>
    <property type="match status" value="1"/>
</dbReference>
<sequence length="703" mass="79142">MSIRNCLVISVPVCAVIVALIWFRRKKFKEKNNSNKDKAIMSNSEEKKLTDSEKPLKEGVKPEDIDSKHTFNTSENQKSTNDSNPTNKGGLIRNRNLEYETYSDDEQTDDEHLDEKNESGEYEKLKWPAVRPQSEIESGSDDSPKLRTSSRSSWAEEVEKFESIDNKKSCVQELSTFPETVAESEEVLENEADNATPTSDTEKESQTPSISDKDGTVKNIAQVQNEHSDDPLDASHVKVYRKNTTSSEFISPMKQKTKIKKSKRVNFQLQRNSTSTNKKVTENEQHLNEAKAPKKHKKVILKTKGTTESKSEETSTLSNEACASKENKHEPCSSNDEAECSNDSGNGASGSDGEFIIRIGGNNDVDDGTEPVRRHTINFPSELVGLLIGRSGKNVDSIIARTGVQLSMKPKVFDKDHQLCILKGSPPAVERALNILKKRFREVDLSDIDQTQDGPIYNWGDLHLNLTEGKHDVVVSSVYSPCELFIQLSRHPSYCDFRRLIECMKFVYTDANTTIPQLPRPVRPNIVCAAPLNNGWYRAIVRKYYPEEDECEVKYVDYGGYQRVSCFTLRQLRIDFLSLPFQAVKCRLAGLKINSGAPDDVVQRVESMLHAQKMVASVRGYANDEPLVDLYIPVGDTDLHINTILVQQGLALQDPCQDLENKVENTDQEEDKANENVDDEDDDENENTEEVTTSSDVKEDVKV</sequence>
<dbReference type="Gene3D" id="3.30.1370.10">
    <property type="entry name" value="K Homology domain, type 1"/>
    <property type="match status" value="1"/>
</dbReference>
<dbReference type="InterPro" id="IPR004087">
    <property type="entry name" value="KH_dom"/>
</dbReference>
<dbReference type="Gene3D" id="2.40.50.90">
    <property type="match status" value="1"/>
</dbReference>
<feature type="compositionally biased region" description="Acidic residues" evidence="2">
    <location>
        <begin position="676"/>
        <end position="689"/>
    </location>
</feature>
<feature type="compositionally biased region" description="Basic and acidic residues" evidence="2">
    <location>
        <begin position="200"/>
        <end position="216"/>
    </location>
</feature>
<dbReference type="PROSITE" id="PS50304">
    <property type="entry name" value="TUDOR"/>
    <property type="match status" value="1"/>
</dbReference>
<accession>A0A7I8VX08</accession>
<evidence type="ECO:0000256" key="1">
    <source>
        <dbReference type="PROSITE-ProRule" id="PRU00117"/>
    </source>
</evidence>
<dbReference type="CDD" id="cd20407">
    <property type="entry name" value="Tudor_AKAP1"/>
    <property type="match status" value="1"/>
</dbReference>
<dbReference type="SMART" id="SM00333">
    <property type="entry name" value="TUDOR"/>
    <property type="match status" value="1"/>
</dbReference>
<feature type="compositionally biased region" description="Acidic residues" evidence="2">
    <location>
        <begin position="182"/>
        <end position="192"/>
    </location>
</feature>
<dbReference type="PROSITE" id="PS50084">
    <property type="entry name" value="KH_TYPE_1"/>
    <property type="match status" value="1"/>
</dbReference>
<protein>
    <submittedName>
        <fullName evidence="5">DgyrCDS9453</fullName>
    </submittedName>
</protein>
<dbReference type="GO" id="GO:0005739">
    <property type="term" value="C:mitochondrion"/>
    <property type="evidence" value="ECO:0007669"/>
    <property type="project" value="UniProtKB-ARBA"/>
</dbReference>
<dbReference type="InterPro" id="IPR047367">
    <property type="entry name" value="Tudor_AKAP1"/>
</dbReference>
<feature type="compositionally biased region" description="Basic and acidic residues" evidence="2">
    <location>
        <begin position="34"/>
        <end position="69"/>
    </location>
</feature>
<dbReference type="AlphaFoldDB" id="A0A7I8VX08"/>
<keyword evidence="3" id="KW-0812">Transmembrane</keyword>
<dbReference type="Proteomes" id="UP000549394">
    <property type="component" value="Unassembled WGS sequence"/>
</dbReference>
<name>A0A7I8VX08_9ANNE</name>
<feature type="region of interest" description="Disordered" evidence="2">
    <location>
        <begin position="274"/>
        <end position="355"/>
    </location>
</feature>
<feature type="compositionally biased region" description="Basic and acidic residues" evidence="2">
    <location>
        <begin position="660"/>
        <end position="675"/>
    </location>
</feature>
<feature type="region of interest" description="Disordered" evidence="2">
    <location>
        <begin position="660"/>
        <end position="703"/>
    </location>
</feature>
<feature type="transmembrane region" description="Helical" evidence="3">
    <location>
        <begin position="6"/>
        <end position="23"/>
    </location>
</feature>
<dbReference type="Gene3D" id="2.30.30.140">
    <property type="match status" value="1"/>
</dbReference>
<feature type="domain" description="Tudor" evidence="4">
    <location>
        <begin position="521"/>
        <end position="579"/>
    </location>
</feature>
<feature type="compositionally biased region" description="Acidic residues" evidence="2">
    <location>
        <begin position="101"/>
        <end position="112"/>
    </location>
</feature>
<dbReference type="InterPro" id="IPR035437">
    <property type="entry name" value="SNase_OB-fold_sf"/>
</dbReference>
<keyword evidence="6" id="KW-1185">Reference proteome</keyword>
<evidence type="ECO:0000259" key="4">
    <source>
        <dbReference type="PROSITE" id="PS50304"/>
    </source>
</evidence>
<reference evidence="5 6" key="1">
    <citation type="submission" date="2020-08" db="EMBL/GenBank/DDBJ databases">
        <authorList>
            <person name="Hejnol A."/>
        </authorList>
    </citation>
    <scope>NUCLEOTIDE SEQUENCE [LARGE SCALE GENOMIC DNA]</scope>
</reference>
<dbReference type="SUPFAM" id="SSF54791">
    <property type="entry name" value="Eukaryotic type KH-domain (KH-domain type I)"/>
    <property type="match status" value="1"/>
</dbReference>
<gene>
    <name evidence="5" type="ORF">DGYR_LOCUS8915</name>
</gene>
<dbReference type="SMART" id="SM00322">
    <property type="entry name" value="KH"/>
    <property type="match status" value="1"/>
</dbReference>
<feature type="region of interest" description="Disordered" evidence="2">
    <location>
        <begin position="34"/>
        <end position="217"/>
    </location>
</feature>
<feature type="compositionally biased region" description="Basic and acidic residues" evidence="2">
    <location>
        <begin position="157"/>
        <end position="170"/>
    </location>
</feature>
<dbReference type="InterPro" id="IPR004088">
    <property type="entry name" value="KH_dom_type_1"/>
</dbReference>
<dbReference type="InterPro" id="IPR050621">
    <property type="entry name" value="Tudor_domain_containing"/>
</dbReference>
<evidence type="ECO:0000313" key="6">
    <source>
        <dbReference type="Proteomes" id="UP000549394"/>
    </source>
</evidence>
<dbReference type="PANTHER" id="PTHR22948:SF65">
    <property type="entry name" value="A-KINASE ANCHORING PROTEIN 1"/>
    <property type="match status" value="1"/>
</dbReference>
<dbReference type="SUPFAM" id="SSF63748">
    <property type="entry name" value="Tudor/PWWP/MBT"/>
    <property type="match status" value="1"/>
</dbReference>
<proteinExistence type="predicted"/>
<dbReference type="InterPro" id="IPR036612">
    <property type="entry name" value="KH_dom_type_1_sf"/>
</dbReference>
<feature type="compositionally biased region" description="Basic and acidic residues" evidence="2">
    <location>
        <begin position="279"/>
        <end position="292"/>
    </location>
</feature>
<dbReference type="OrthoDB" id="10069557at2759"/>
<dbReference type="EMBL" id="CAJFCJ010000013">
    <property type="protein sequence ID" value="CAD5120899.1"/>
    <property type="molecule type" value="Genomic_DNA"/>
</dbReference>